<dbReference type="AlphaFoldDB" id="A0A3T1D406"/>
<keyword evidence="2" id="KW-1185">Reference proteome</keyword>
<accession>A0A3T1D406</accession>
<gene>
    <name evidence="1" type="ORF">KCTCHS21_22230</name>
</gene>
<sequence>MQIYKNNVYLDSRAGYNVLDVTSLTPCTSYNFNVVGSGFGSSSTNVTTLGCPTAPAITYTTTVSSIDLSWTATNAVSYDIYKNGSLYATTSDTTYSVGAGAGQTFQIKIVAKNGTGATAQTTISATTQTFTATFVQDNLSGNIRVGGAFTNSNPTSPTSMNIALYRVTGSGDVYVGSTSVSIGANQSVGGWYPIATGQPLGTYKAVLTSQSATTSGASIGSY</sequence>
<reference evidence="1 2" key="1">
    <citation type="submission" date="2019-01" db="EMBL/GenBank/DDBJ databases">
        <title>Complete genome sequence of Cohnella hallensis HS21 isolated from Korean fir (Abies koreana) rhizospheric soil.</title>
        <authorList>
            <person name="Jiang L."/>
            <person name="Kang S.W."/>
            <person name="Kim S."/>
            <person name="Jung J."/>
            <person name="Kim C.Y."/>
            <person name="Kim D.H."/>
            <person name="Kim S.W."/>
            <person name="Lee J."/>
        </authorList>
    </citation>
    <scope>NUCLEOTIDE SEQUENCE [LARGE SCALE GENOMIC DNA]</scope>
    <source>
        <strain evidence="1 2">HS21</strain>
    </source>
</reference>
<dbReference type="InterPro" id="IPR036116">
    <property type="entry name" value="FN3_sf"/>
</dbReference>
<dbReference type="EMBL" id="AP019400">
    <property type="protein sequence ID" value="BBI32824.1"/>
    <property type="molecule type" value="Genomic_DNA"/>
</dbReference>
<dbReference type="Proteomes" id="UP000289856">
    <property type="component" value="Chromosome"/>
</dbReference>
<evidence type="ECO:0008006" key="3">
    <source>
        <dbReference type="Google" id="ProtNLM"/>
    </source>
</evidence>
<proteinExistence type="predicted"/>
<dbReference type="SUPFAM" id="SSF49265">
    <property type="entry name" value="Fibronectin type III"/>
    <property type="match status" value="1"/>
</dbReference>
<name>A0A3T1D406_9BACL</name>
<protein>
    <recommendedName>
        <fullName evidence="3">Fibronectin type-III domain-containing protein</fullName>
    </recommendedName>
</protein>
<dbReference type="KEGG" id="cohn:KCTCHS21_22230"/>
<dbReference type="InterPro" id="IPR013783">
    <property type="entry name" value="Ig-like_fold"/>
</dbReference>
<organism evidence="1 2">
    <name type="scientific">Cohnella abietis</name>
    <dbReference type="NCBI Taxonomy" id="2507935"/>
    <lineage>
        <taxon>Bacteria</taxon>
        <taxon>Bacillati</taxon>
        <taxon>Bacillota</taxon>
        <taxon>Bacilli</taxon>
        <taxon>Bacillales</taxon>
        <taxon>Paenibacillaceae</taxon>
        <taxon>Cohnella</taxon>
    </lineage>
</organism>
<evidence type="ECO:0000313" key="2">
    <source>
        <dbReference type="Proteomes" id="UP000289856"/>
    </source>
</evidence>
<evidence type="ECO:0000313" key="1">
    <source>
        <dbReference type="EMBL" id="BBI32824.1"/>
    </source>
</evidence>
<dbReference type="Gene3D" id="2.60.40.10">
    <property type="entry name" value="Immunoglobulins"/>
    <property type="match status" value="1"/>
</dbReference>